<evidence type="ECO:0000256" key="1">
    <source>
        <dbReference type="ARBA" id="ARBA00022603"/>
    </source>
</evidence>
<name>A0AA96DL24_9BACT</name>
<evidence type="ECO:0000313" key="9">
    <source>
        <dbReference type="EMBL" id="WNL30366.1"/>
    </source>
</evidence>
<evidence type="ECO:0000256" key="3">
    <source>
        <dbReference type="ARBA" id="ARBA00022691"/>
    </source>
</evidence>
<keyword evidence="1 6" id="KW-0489">Methyltransferase</keyword>
<dbReference type="NCBIfam" id="TIGR00675">
    <property type="entry name" value="dcm"/>
    <property type="match status" value="1"/>
</dbReference>
<evidence type="ECO:0000256" key="6">
    <source>
        <dbReference type="PROSITE-ProRule" id="PRU01016"/>
    </source>
</evidence>
<evidence type="ECO:0000256" key="4">
    <source>
        <dbReference type="ARBA" id="ARBA00022747"/>
    </source>
</evidence>
<keyword evidence="2 6" id="KW-0808">Transferase</keyword>
<proteinExistence type="inferred from homology"/>
<dbReference type="GO" id="GO:0044027">
    <property type="term" value="P:negative regulation of gene expression via chromosomal CpG island methylation"/>
    <property type="evidence" value="ECO:0007669"/>
    <property type="project" value="TreeGrafter"/>
</dbReference>
<dbReference type="GO" id="GO:0003677">
    <property type="term" value="F:DNA binding"/>
    <property type="evidence" value="ECO:0007669"/>
    <property type="project" value="TreeGrafter"/>
</dbReference>
<dbReference type="GO" id="GO:0003886">
    <property type="term" value="F:DNA (cytosine-5-)-methyltransferase activity"/>
    <property type="evidence" value="ECO:0007669"/>
    <property type="project" value="UniProtKB-EC"/>
</dbReference>
<dbReference type="InterPro" id="IPR029063">
    <property type="entry name" value="SAM-dependent_MTases_sf"/>
</dbReference>
<dbReference type="InterPro" id="IPR050390">
    <property type="entry name" value="C5-Methyltransferase"/>
</dbReference>
<dbReference type="PRINTS" id="PR00105">
    <property type="entry name" value="C5METTRFRASE"/>
</dbReference>
<dbReference type="InterPro" id="IPR018117">
    <property type="entry name" value="C5_DNA_meth_AS"/>
</dbReference>
<gene>
    <name evidence="9" type="ORF">RMQ68_02955</name>
</gene>
<accession>A0AA96DL24</accession>
<dbReference type="AlphaFoldDB" id="A0AA96DL24"/>
<evidence type="ECO:0000256" key="7">
    <source>
        <dbReference type="RuleBase" id="RU000416"/>
    </source>
</evidence>
<dbReference type="InterPro" id="IPR001525">
    <property type="entry name" value="C5_MeTfrase"/>
</dbReference>
<dbReference type="SUPFAM" id="SSF53335">
    <property type="entry name" value="S-adenosyl-L-methionine-dependent methyltransferases"/>
    <property type="match status" value="1"/>
</dbReference>
<reference evidence="9" key="1">
    <citation type="submission" date="2023-09" db="EMBL/GenBank/DDBJ databases">
        <title>Arcobacter tbilisiensis sp. nov. isolated from chicken meat in Tbilisi, Georgia.</title>
        <authorList>
            <person name="Matthias R."/>
            <person name="Zautner A.E."/>
        </authorList>
    </citation>
    <scope>NUCLEOTIDE SEQUENCE</scope>
    <source>
        <strain evidence="9">LEO 52</strain>
    </source>
</reference>
<dbReference type="PANTHER" id="PTHR10629">
    <property type="entry name" value="CYTOSINE-SPECIFIC METHYLTRANSFERASE"/>
    <property type="match status" value="1"/>
</dbReference>
<protein>
    <recommendedName>
        <fullName evidence="8">Cytosine-specific methyltransferase</fullName>
        <ecNumber evidence="8">2.1.1.37</ecNumber>
    </recommendedName>
</protein>
<dbReference type="EMBL" id="CP134854">
    <property type="protein sequence ID" value="WNL30366.1"/>
    <property type="molecule type" value="Genomic_DNA"/>
</dbReference>
<feature type="active site" evidence="6">
    <location>
        <position position="107"/>
    </location>
</feature>
<dbReference type="Pfam" id="PF00145">
    <property type="entry name" value="DNA_methylase"/>
    <property type="match status" value="1"/>
</dbReference>
<evidence type="ECO:0000256" key="2">
    <source>
        <dbReference type="ARBA" id="ARBA00022679"/>
    </source>
</evidence>
<dbReference type="Gene3D" id="3.40.50.150">
    <property type="entry name" value="Vaccinia Virus protein VP39"/>
    <property type="match status" value="1"/>
</dbReference>
<organism evidence="9">
    <name type="scientific">Arcobacter sp. AZ-2023</name>
    <dbReference type="NCBI Taxonomy" id="3074453"/>
    <lineage>
        <taxon>Bacteria</taxon>
        <taxon>Pseudomonadati</taxon>
        <taxon>Campylobacterota</taxon>
        <taxon>Epsilonproteobacteria</taxon>
        <taxon>Campylobacterales</taxon>
        <taxon>Arcobacteraceae</taxon>
        <taxon>Arcobacter</taxon>
    </lineage>
</organism>
<keyword evidence="4" id="KW-0680">Restriction system</keyword>
<dbReference type="GO" id="GO:0009307">
    <property type="term" value="P:DNA restriction-modification system"/>
    <property type="evidence" value="ECO:0007669"/>
    <property type="project" value="UniProtKB-KW"/>
</dbReference>
<dbReference type="REBASE" id="763507">
    <property type="entry name" value="M.AspLEO52ORF2955P"/>
</dbReference>
<sequence>MTNRIKVNLLNTNNVQQDYYKIISTFTGAGGLDIGFHGDFNFLGKKFNKLKFETKYALDINSDACKTLEHDNKYFKNTKVLNENIIDFDYRDIPNENFDVLLGGFPCVTFSVVGKQAGVKDDINGKLYERYASYVEYFKPKVFLAENVKGILSANKGEAVKIIKKRFEDTGYKLKIFLVNFADFGVPQLRERVLFIGIRKDIKTDFIPPEFTHKNKHLTSLDAFKDIDKNCINNNFMKISDATKEKLAAIPEGGNFKDLPEHLAVKGLMSNIYRRLDRNKPAYTLIASGGGGTWHYHYEEPRALTNRERARLQSFPDDLIFMGTNTEVRRQIGNAVPAVGIYPFAERIQNVLDGITPTKTTNCIKEYNVETKKFKD</sequence>
<dbReference type="PROSITE" id="PS00094">
    <property type="entry name" value="C5_MTASE_1"/>
    <property type="match status" value="1"/>
</dbReference>
<dbReference type="Gene3D" id="3.90.120.10">
    <property type="entry name" value="DNA Methylase, subunit A, domain 2"/>
    <property type="match status" value="1"/>
</dbReference>
<evidence type="ECO:0000256" key="8">
    <source>
        <dbReference type="RuleBase" id="RU000417"/>
    </source>
</evidence>
<evidence type="ECO:0000256" key="5">
    <source>
        <dbReference type="ARBA" id="ARBA00047422"/>
    </source>
</evidence>
<dbReference type="EC" id="2.1.1.37" evidence="8"/>
<comment type="similarity">
    <text evidence="6 7">Belongs to the class I-like SAM-binding methyltransferase superfamily. C5-methyltransferase family.</text>
</comment>
<keyword evidence="3 6" id="KW-0949">S-adenosyl-L-methionine</keyword>
<comment type="catalytic activity">
    <reaction evidence="5 8">
        <text>a 2'-deoxycytidine in DNA + S-adenosyl-L-methionine = a 5-methyl-2'-deoxycytidine in DNA + S-adenosyl-L-homocysteine + H(+)</text>
        <dbReference type="Rhea" id="RHEA:13681"/>
        <dbReference type="Rhea" id="RHEA-COMP:11369"/>
        <dbReference type="Rhea" id="RHEA-COMP:11370"/>
        <dbReference type="ChEBI" id="CHEBI:15378"/>
        <dbReference type="ChEBI" id="CHEBI:57856"/>
        <dbReference type="ChEBI" id="CHEBI:59789"/>
        <dbReference type="ChEBI" id="CHEBI:85452"/>
        <dbReference type="ChEBI" id="CHEBI:85454"/>
        <dbReference type="EC" id="2.1.1.37"/>
    </reaction>
</comment>
<dbReference type="GO" id="GO:0032259">
    <property type="term" value="P:methylation"/>
    <property type="evidence" value="ECO:0007669"/>
    <property type="project" value="UniProtKB-KW"/>
</dbReference>
<dbReference type="PANTHER" id="PTHR10629:SF52">
    <property type="entry name" value="DNA (CYTOSINE-5)-METHYLTRANSFERASE 1"/>
    <property type="match status" value="1"/>
</dbReference>
<dbReference type="PROSITE" id="PS51679">
    <property type="entry name" value="SAM_MT_C5"/>
    <property type="match status" value="1"/>
</dbReference>